<evidence type="ECO:0000313" key="2">
    <source>
        <dbReference type="Proteomes" id="UP001228955"/>
    </source>
</evidence>
<organism evidence="1 2">
    <name type="scientific">Veillonella parvula</name>
    <name type="common">Staphylococcus parvulus</name>
    <dbReference type="NCBI Taxonomy" id="29466"/>
    <lineage>
        <taxon>Bacteria</taxon>
        <taxon>Bacillati</taxon>
        <taxon>Bacillota</taxon>
        <taxon>Negativicutes</taxon>
        <taxon>Veillonellales</taxon>
        <taxon>Veillonellaceae</taxon>
        <taxon>Veillonella</taxon>
    </lineage>
</organism>
<protein>
    <submittedName>
        <fullName evidence="1">Uncharacterized protein</fullName>
    </submittedName>
</protein>
<dbReference type="RefSeq" id="WP_211205480.1">
    <property type="nucleotide sequence ID" value="NZ_CP133463.1"/>
</dbReference>
<accession>A0AB38YN71</accession>
<proteinExistence type="predicted"/>
<evidence type="ECO:0000313" key="1">
    <source>
        <dbReference type="EMBL" id="WMS19489.1"/>
    </source>
</evidence>
<dbReference type="EMBL" id="CP133463">
    <property type="protein sequence ID" value="WMS19489.1"/>
    <property type="molecule type" value="Genomic_DNA"/>
</dbReference>
<sequence length="61" mass="6741">MKIAKLKQNQASIKAWEDISSEYATCASGTVTGVIGKDLRPGNIWENRELPALKNNPNIKK</sequence>
<reference evidence="1" key="1">
    <citation type="submission" date="2023-08" db="EMBL/GenBank/DDBJ databases">
        <title>Veillonella_parvula_DSM 2007_complete_genome_hifiasm_Zymo_Research_D6332.</title>
        <authorList>
            <person name="Damerum A."/>
        </authorList>
    </citation>
    <scope>NUCLEOTIDE SEQUENCE</scope>
    <source>
        <strain evidence="1">DSM 2007</strain>
    </source>
</reference>
<dbReference type="AlphaFoldDB" id="A0AB38YN71"/>
<gene>
    <name evidence="1" type="ORF">RDV51_08625</name>
</gene>
<dbReference type="Proteomes" id="UP001228955">
    <property type="component" value="Chromosome"/>
</dbReference>
<name>A0AB38YN71_VEIPA</name>